<dbReference type="EMBL" id="LN831302">
    <property type="protein sequence ID" value="CQH55118.1"/>
    <property type="molecule type" value="Genomic_DNA"/>
</dbReference>
<dbReference type="AlphaFoldDB" id="A0A0U5H1X0"/>
<name>A0A0U5H1X0_9EURY</name>
<reference evidence="3" key="1">
    <citation type="journal article" date="2016" name="Environ. Microbiol.">
        <title>The complete genome of a viable archaeum isolated from 123-million-year-old rock salt.</title>
        <authorList>
            <person name="Jaakkola S.T."/>
            <person name="Pfeiffer F."/>
            <person name="Ravantti J.J."/>
            <person name="Guo Q."/>
            <person name="Liu Y."/>
            <person name="Chen X."/>
            <person name="Ma H."/>
            <person name="Yang C."/>
            <person name="Oksanen H.M."/>
            <person name="Bamford D.H."/>
        </authorList>
    </citation>
    <scope>NUCLEOTIDE SEQUENCE</scope>
    <source>
        <strain evidence="3">JI20-1</strain>
    </source>
</reference>
<dbReference type="KEGG" id="hhb:Hhub_2184"/>
<gene>
    <name evidence="2" type="ORF">HHUB_2184</name>
</gene>
<keyword evidence="3" id="KW-1185">Reference proteome</keyword>
<feature type="region of interest" description="Disordered" evidence="1">
    <location>
        <begin position="1"/>
        <end position="24"/>
    </location>
</feature>
<proteinExistence type="predicted"/>
<organism evidence="2 3">
    <name type="scientific">Halobacterium hubeiense</name>
    <dbReference type="NCBI Taxonomy" id="1407499"/>
    <lineage>
        <taxon>Archaea</taxon>
        <taxon>Methanobacteriati</taxon>
        <taxon>Methanobacteriota</taxon>
        <taxon>Stenosarchaea group</taxon>
        <taxon>Halobacteria</taxon>
        <taxon>Halobacteriales</taxon>
        <taxon>Halobacteriaceae</taxon>
        <taxon>Halobacterium</taxon>
    </lineage>
</organism>
<sequence length="82" mass="9094">MVALTGSREFVPASQLRTDGGPQVRRHDYWETVADDAPEADECRVCGADGPDCRRVRLPDRDREKTALCAACRSLWGESDAE</sequence>
<evidence type="ECO:0000313" key="3">
    <source>
        <dbReference type="Proteomes" id="UP000066737"/>
    </source>
</evidence>
<evidence type="ECO:0000256" key="1">
    <source>
        <dbReference type="SAM" id="MobiDB-lite"/>
    </source>
</evidence>
<accession>A0A0U5H1X0</accession>
<protein>
    <submittedName>
        <fullName evidence="2">Uncharacterized protein</fullName>
    </submittedName>
</protein>
<evidence type="ECO:0000313" key="2">
    <source>
        <dbReference type="EMBL" id="CQH55118.1"/>
    </source>
</evidence>
<dbReference type="Proteomes" id="UP000066737">
    <property type="component" value="Chromosome I"/>
</dbReference>